<proteinExistence type="predicted"/>
<protein>
    <submittedName>
        <fullName evidence="2">Uncharacterized protein</fullName>
    </submittedName>
</protein>
<feature type="transmembrane region" description="Helical" evidence="1">
    <location>
        <begin position="115"/>
        <end position="137"/>
    </location>
</feature>
<organism evidence="2 3">
    <name type="scientific">Rhabdobacter roseus</name>
    <dbReference type="NCBI Taxonomy" id="1655419"/>
    <lineage>
        <taxon>Bacteria</taxon>
        <taxon>Pseudomonadati</taxon>
        <taxon>Bacteroidota</taxon>
        <taxon>Cytophagia</taxon>
        <taxon>Cytophagales</taxon>
        <taxon>Cytophagaceae</taxon>
        <taxon>Rhabdobacter</taxon>
    </lineage>
</organism>
<evidence type="ECO:0000313" key="3">
    <source>
        <dbReference type="Proteomes" id="UP000557307"/>
    </source>
</evidence>
<accession>A0A840THU7</accession>
<dbReference type="RefSeq" id="WP_184171626.1">
    <property type="nucleotide sequence ID" value="NZ_JACHGF010000001.1"/>
</dbReference>
<gene>
    <name evidence="2" type="ORF">HNQ92_000972</name>
</gene>
<dbReference type="AlphaFoldDB" id="A0A840THU7"/>
<evidence type="ECO:0000256" key="1">
    <source>
        <dbReference type="SAM" id="Phobius"/>
    </source>
</evidence>
<feature type="transmembrane region" description="Helical" evidence="1">
    <location>
        <begin position="50"/>
        <end position="70"/>
    </location>
</feature>
<keyword evidence="1" id="KW-0472">Membrane</keyword>
<feature type="transmembrane region" description="Helical" evidence="1">
    <location>
        <begin position="76"/>
        <end position="94"/>
    </location>
</feature>
<sequence>MLRNLPERKARKRYATAYIDTPNMTQKIKKNARQFFTQRKLKQTIPHFKLINGLLTSLFIGSLLLITWEINIYQKTFIIFKTPFLIWILTGFAFTPFMKRTLTIYFTTSFLPLQIIYNLVTWGGISVSAFILFNYYLAEKETIVTNKKILSTGHLARGSKGHCEQPYIIINYNGQEKQLIYYCGTQVENYKSVDLTIAKGFLGYDIVVQSNFRMN</sequence>
<keyword evidence="1" id="KW-1133">Transmembrane helix</keyword>
<dbReference type="EMBL" id="JACHGF010000001">
    <property type="protein sequence ID" value="MBB5282851.1"/>
    <property type="molecule type" value="Genomic_DNA"/>
</dbReference>
<name>A0A840THU7_9BACT</name>
<comment type="caution">
    <text evidence="2">The sequence shown here is derived from an EMBL/GenBank/DDBJ whole genome shotgun (WGS) entry which is preliminary data.</text>
</comment>
<keyword evidence="1" id="KW-0812">Transmembrane</keyword>
<keyword evidence="3" id="KW-1185">Reference proteome</keyword>
<reference evidence="2 3" key="1">
    <citation type="submission" date="2020-08" db="EMBL/GenBank/DDBJ databases">
        <title>Genomic Encyclopedia of Type Strains, Phase IV (KMG-IV): sequencing the most valuable type-strain genomes for metagenomic binning, comparative biology and taxonomic classification.</title>
        <authorList>
            <person name="Goeker M."/>
        </authorList>
    </citation>
    <scope>NUCLEOTIDE SEQUENCE [LARGE SCALE GENOMIC DNA]</scope>
    <source>
        <strain evidence="2 3">DSM 105074</strain>
    </source>
</reference>
<evidence type="ECO:0000313" key="2">
    <source>
        <dbReference type="EMBL" id="MBB5282851.1"/>
    </source>
</evidence>
<dbReference type="Proteomes" id="UP000557307">
    <property type="component" value="Unassembled WGS sequence"/>
</dbReference>